<keyword evidence="7" id="KW-1185">Reference proteome</keyword>
<keyword evidence="1 3" id="KW-0808">Transferase</keyword>
<evidence type="ECO:0000313" key="7">
    <source>
        <dbReference type="Proteomes" id="UP000005408"/>
    </source>
</evidence>
<evidence type="ECO:0000256" key="3">
    <source>
        <dbReference type="HAMAP-Rule" id="MF_03130"/>
    </source>
</evidence>
<dbReference type="GO" id="GO:0070507">
    <property type="term" value="P:regulation of microtubule cytoskeleton organization"/>
    <property type="evidence" value="ECO:0007669"/>
    <property type="project" value="UniProtKB-UniRule"/>
</dbReference>
<sequence>MEFPFSVNNLLGSTICKLDNTVTPFRKNADGYDARQLRRQLMEVIDRMGEASARAQGLRTIITTGRKLELSDHILYVMRDDQLNDNKGAVIGILKIGNKKLFVYDTKGRVHEMEPMCVLDFYVHESRQRMGCGKLLFEYFLKDQDIDPRHLAIDKPSFKFSQFLKKHYNLKAELPQVNNFVVYEGFFSSLTSQDNSRGRRGYSRPPLHPNTNYNNSEVKAGRRQGSSHYRYRNSPSSQLESDTYEPSNRSSPRRGENMTPEIIPTPPRAPSHTEVLERLLSERDKIKQLRGTSPSTKHRTIGASASHYTRHSNTPSETDSRPNTTSVLHLQTRGSGGRGSRHSQNRNQNAGTNGDRSPPLLQREPPINYQEKMNLHQDYMGRNGHLKVTKGIPSSLPSINNHQSKTQYSENPASNILAGIPTPWKGNFPSNSNWTVYGAPNNYQTIGSRHYNHTRLW</sequence>
<dbReference type="GO" id="GO:0005874">
    <property type="term" value="C:microtubule"/>
    <property type="evidence" value="ECO:0007669"/>
    <property type="project" value="InterPro"/>
</dbReference>
<evidence type="ECO:0000256" key="1">
    <source>
        <dbReference type="ARBA" id="ARBA00022679"/>
    </source>
</evidence>
<feature type="compositionally biased region" description="Polar residues" evidence="4">
    <location>
        <begin position="345"/>
        <end position="355"/>
    </location>
</feature>
<dbReference type="EnsemblMetazoa" id="G25255.2">
    <property type="protein sequence ID" value="G25255.2:cds"/>
    <property type="gene ID" value="G25255"/>
</dbReference>
<comment type="function">
    <text evidence="3">Specifically acetylates 'Lys-40' in alpha-tubulin on the lumenal side of microtubules. Promotes microtubule destabilization and accelerates microtubule dynamics; this activity may be independent of acetylation activity. Acetylates alpha-tubulin with a slow enzymatic rate, due to a catalytic site that is not optimized for acetyl transfer. Enters the microtubule through each end and diffuses quickly throughout the lumen of microtubules. Acetylates only long/old microtubules because of its slow acetylation rate since it does not have time to act on dynamically unstable microtubules before the enzyme is released.</text>
</comment>
<feature type="binding site" evidence="3">
    <location>
        <begin position="157"/>
        <end position="166"/>
    </location>
    <ligand>
        <name>acetyl-CoA</name>
        <dbReference type="ChEBI" id="CHEBI:57288"/>
    </ligand>
</feature>
<dbReference type="HAMAP" id="MF_03130">
    <property type="entry name" value="mec17"/>
    <property type="match status" value="1"/>
</dbReference>
<evidence type="ECO:0000259" key="5">
    <source>
        <dbReference type="PROSITE" id="PS51730"/>
    </source>
</evidence>
<protein>
    <recommendedName>
        <fullName evidence="3">Alpha-tubulin N-acetyltransferase</fullName>
        <shortName evidence="3">Alpha-TAT</shortName>
        <shortName evidence="3">TAT</shortName>
        <ecNumber evidence="3">2.3.1.108</ecNumber>
    </recommendedName>
    <alternativeName>
        <fullName evidence="3">Acetyltransferase mec-17 homolog</fullName>
    </alternativeName>
</protein>
<dbReference type="InterPro" id="IPR007965">
    <property type="entry name" value="GNAT_ATAT"/>
</dbReference>
<comment type="similarity">
    <text evidence="3">Belongs to the acetyltransferase ATAT1 family.</text>
</comment>
<dbReference type="OrthoDB" id="447510at2759"/>
<dbReference type="Gene3D" id="3.40.630.30">
    <property type="match status" value="1"/>
</dbReference>
<accession>A0A8W8KZJ4</accession>
<dbReference type="Pfam" id="PF05301">
    <property type="entry name" value="Acetyltransf_16"/>
    <property type="match status" value="1"/>
</dbReference>
<dbReference type="RefSeq" id="XP_011439250.2">
    <property type="nucleotide sequence ID" value="XM_011440948.4"/>
</dbReference>
<dbReference type="EC" id="2.3.1.108" evidence="3"/>
<dbReference type="EnsemblMetazoa" id="G25255.1">
    <property type="protein sequence ID" value="G25255.1:cds"/>
    <property type="gene ID" value="G25255"/>
</dbReference>
<dbReference type="GO" id="GO:0048666">
    <property type="term" value="P:neuron development"/>
    <property type="evidence" value="ECO:0007669"/>
    <property type="project" value="UniProtKB-UniRule"/>
</dbReference>
<feature type="site" description="Crucial for catalytic activity" evidence="3">
    <location>
        <position position="56"/>
    </location>
</feature>
<dbReference type="GO" id="GO:0019799">
    <property type="term" value="F:tubulin N-acetyltransferase activity"/>
    <property type="evidence" value="ECO:0007669"/>
    <property type="project" value="UniProtKB-UniRule"/>
</dbReference>
<dbReference type="KEGG" id="crg:105336584"/>
<feature type="compositionally biased region" description="Polar residues" evidence="4">
    <location>
        <begin position="311"/>
        <end position="329"/>
    </location>
</feature>
<evidence type="ECO:0000256" key="2">
    <source>
        <dbReference type="ARBA" id="ARBA00023315"/>
    </source>
</evidence>
<reference evidence="6" key="1">
    <citation type="submission" date="2022-08" db="UniProtKB">
        <authorList>
            <consortium name="EnsemblMetazoa"/>
        </authorList>
    </citation>
    <scope>IDENTIFICATION</scope>
    <source>
        <strain evidence="6">05x7-T-G4-1.051#20</strain>
    </source>
</reference>
<evidence type="ECO:0000313" key="6">
    <source>
        <dbReference type="EnsemblMetazoa" id="G25255.2:cds"/>
    </source>
</evidence>
<dbReference type="GeneID" id="105336584"/>
<proteinExistence type="inferred from homology"/>
<feature type="binding site" evidence="3">
    <location>
        <begin position="121"/>
        <end position="134"/>
    </location>
    <ligand>
        <name>acetyl-CoA</name>
        <dbReference type="ChEBI" id="CHEBI:57288"/>
    </ligand>
</feature>
<feature type="region of interest" description="Disordered" evidence="4">
    <location>
        <begin position="192"/>
        <end position="364"/>
    </location>
</feature>
<keyword evidence="2 3" id="KW-0012">Acyltransferase</keyword>
<dbReference type="Proteomes" id="UP000005408">
    <property type="component" value="Unassembled WGS sequence"/>
</dbReference>
<dbReference type="PANTHER" id="PTHR12327:SF0">
    <property type="entry name" value="ALPHA-TUBULIN N-ACETYLTRANSFERASE 1"/>
    <property type="match status" value="1"/>
</dbReference>
<comment type="catalytic activity">
    <reaction evidence="3">
        <text>L-lysyl-[alpha-tubulin] + acetyl-CoA = N(6)-acetyl-L-lysyl-[alpha-tubulin] + CoA + H(+)</text>
        <dbReference type="Rhea" id="RHEA:15277"/>
        <dbReference type="Rhea" id="RHEA-COMP:11278"/>
        <dbReference type="Rhea" id="RHEA-COMP:11279"/>
        <dbReference type="ChEBI" id="CHEBI:15378"/>
        <dbReference type="ChEBI" id="CHEBI:29969"/>
        <dbReference type="ChEBI" id="CHEBI:57287"/>
        <dbReference type="ChEBI" id="CHEBI:57288"/>
        <dbReference type="ChEBI" id="CHEBI:61930"/>
        <dbReference type="EC" id="2.3.1.108"/>
    </reaction>
</comment>
<organism evidence="6 7">
    <name type="scientific">Magallana gigas</name>
    <name type="common">Pacific oyster</name>
    <name type="synonym">Crassostrea gigas</name>
    <dbReference type="NCBI Taxonomy" id="29159"/>
    <lineage>
        <taxon>Eukaryota</taxon>
        <taxon>Metazoa</taxon>
        <taxon>Spiralia</taxon>
        <taxon>Lophotrochozoa</taxon>
        <taxon>Mollusca</taxon>
        <taxon>Bivalvia</taxon>
        <taxon>Autobranchia</taxon>
        <taxon>Pteriomorphia</taxon>
        <taxon>Ostreida</taxon>
        <taxon>Ostreoidea</taxon>
        <taxon>Ostreidae</taxon>
        <taxon>Magallana</taxon>
    </lineage>
</organism>
<dbReference type="PANTHER" id="PTHR12327">
    <property type="entry name" value="ALPHA-TUBULIN N-ACETYLTRANSFERASE 1"/>
    <property type="match status" value="1"/>
</dbReference>
<feature type="compositionally biased region" description="Polar residues" evidence="4">
    <location>
        <begin position="233"/>
        <end position="250"/>
    </location>
</feature>
<dbReference type="AlphaFoldDB" id="A0A8W8KZJ4"/>
<feature type="domain" description="N-acetyltransferase" evidence="5">
    <location>
        <begin position="1"/>
        <end position="187"/>
    </location>
</feature>
<evidence type="ECO:0000256" key="4">
    <source>
        <dbReference type="SAM" id="MobiDB-lite"/>
    </source>
</evidence>
<dbReference type="InterPro" id="IPR038746">
    <property type="entry name" value="Atat"/>
</dbReference>
<dbReference type="PROSITE" id="PS51730">
    <property type="entry name" value="GNAT_ATAT"/>
    <property type="match status" value="1"/>
</dbReference>
<dbReference type="OMA" id="HEMEPIC"/>
<name>A0A8W8KZJ4_MAGGI</name>
<feature type="compositionally biased region" description="Basic and acidic residues" evidence="4">
    <location>
        <begin position="274"/>
        <end position="287"/>
    </location>
</feature>